<keyword evidence="5" id="KW-0378">Hydrolase</keyword>
<organism evidence="8 9">
    <name type="scientific">Oculimacula yallundae</name>
    <dbReference type="NCBI Taxonomy" id="86028"/>
    <lineage>
        <taxon>Eukaryota</taxon>
        <taxon>Fungi</taxon>
        <taxon>Dikarya</taxon>
        <taxon>Ascomycota</taxon>
        <taxon>Pezizomycotina</taxon>
        <taxon>Leotiomycetes</taxon>
        <taxon>Helotiales</taxon>
        <taxon>Ploettnerulaceae</taxon>
        <taxon>Oculimacula</taxon>
    </lineage>
</organism>
<feature type="compositionally biased region" description="Basic and acidic residues" evidence="6">
    <location>
        <begin position="570"/>
        <end position="581"/>
    </location>
</feature>
<proteinExistence type="inferred from homology"/>
<evidence type="ECO:0000256" key="3">
    <source>
        <dbReference type="ARBA" id="ARBA00022670"/>
    </source>
</evidence>
<gene>
    <name evidence="8" type="ORF">VTL71DRAFT_5678</name>
</gene>
<evidence type="ECO:0000313" key="9">
    <source>
        <dbReference type="Proteomes" id="UP001595075"/>
    </source>
</evidence>
<dbReference type="InterPro" id="IPR051947">
    <property type="entry name" value="Sentrin-specific_protease"/>
</dbReference>
<feature type="compositionally biased region" description="Polar residues" evidence="6">
    <location>
        <begin position="421"/>
        <end position="445"/>
    </location>
</feature>
<evidence type="ECO:0000256" key="5">
    <source>
        <dbReference type="ARBA" id="ARBA00022801"/>
    </source>
</evidence>
<feature type="region of interest" description="Disordered" evidence="6">
    <location>
        <begin position="1377"/>
        <end position="1693"/>
    </location>
</feature>
<feature type="compositionally biased region" description="Basic and acidic residues" evidence="6">
    <location>
        <begin position="194"/>
        <end position="203"/>
    </location>
</feature>
<feature type="compositionally biased region" description="Polar residues" evidence="6">
    <location>
        <begin position="507"/>
        <end position="518"/>
    </location>
</feature>
<dbReference type="EMBL" id="JAZHXI010000016">
    <property type="protein sequence ID" value="KAL2062606.1"/>
    <property type="molecule type" value="Genomic_DNA"/>
</dbReference>
<name>A0ABR4BY55_9HELO</name>
<evidence type="ECO:0000259" key="7">
    <source>
        <dbReference type="PROSITE" id="PS50600"/>
    </source>
</evidence>
<feature type="compositionally biased region" description="Basic and acidic residues" evidence="6">
    <location>
        <begin position="1416"/>
        <end position="1427"/>
    </location>
</feature>
<feature type="compositionally biased region" description="Polar residues" evidence="6">
    <location>
        <begin position="525"/>
        <end position="549"/>
    </location>
</feature>
<feature type="compositionally biased region" description="Polar residues" evidence="6">
    <location>
        <begin position="1569"/>
        <end position="1589"/>
    </location>
</feature>
<feature type="compositionally biased region" description="Polar residues" evidence="6">
    <location>
        <begin position="453"/>
        <end position="473"/>
    </location>
</feature>
<keyword evidence="2" id="KW-0597">Phosphoprotein</keyword>
<keyword evidence="3" id="KW-0645">Protease</keyword>
<feature type="region of interest" description="Disordered" evidence="6">
    <location>
        <begin position="1156"/>
        <end position="1185"/>
    </location>
</feature>
<feature type="region of interest" description="Disordered" evidence="6">
    <location>
        <begin position="194"/>
        <end position="273"/>
    </location>
</feature>
<evidence type="ECO:0000256" key="2">
    <source>
        <dbReference type="ARBA" id="ARBA00022553"/>
    </source>
</evidence>
<feature type="compositionally biased region" description="Polar residues" evidence="6">
    <location>
        <begin position="363"/>
        <end position="374"/>
    </location>
</feature>
<comment type="similarity">
    <text evidence="1">Belongs to the peptidase C48 family.</text>
</comment>
<evidence type="ECO:0000256" key="6">
    <source>
        <dbReference type="SAM" id="MobiDB-lite"/>
    </source>
</evidence>
<feature type="compositionally biased region" description="Low complexity" evidence="6">
    <location>
        <begin position="905"/>
        <end position="919"/>
    </location>
</feature>
<dbReference type="PANTHER" id="PTHR46896">
    <property type="entry name" value="SENTRIN-SPECIFIC PROTEASE"/>
    <property type="match status" value="1"/>
</dbReference>
<dbReference type="SUPFAM" id="SSF54001">
    <property type="entry name" value="Cysteine proteinases"/>
    <property type="match status" value="1"/>
</dbReference>
<feature type="compositionally biased region" description="Polar residues" evidence="6">
    <location>
        <begin position="813"/>
        <end position="838"/>
    </location>
</feature>
<evidence type="ECO:0000256" key="1">
    <source>
        <dbReference type="ARBA" id="ARBA00005234"/>
    </source>
</evidence>
<protein>
    <recommendedName>
        <fullName evidence="7">Ubiquitin-like protease family profile domain-containing protein</fullName>
    </recommendedName>
</protein>
<keyword evidence="9" id="KW-1185">Reference proteome</keyword>
<dbReference type="Proteomes" id="UP001595075">
    <property type="component" value="Unassembled WGS sequence"/>
</dbReference>
<accession>A0ABR4BY55</accession>
<feature type="region of interest" description="Disordered" evidence="6">
    <location>
        <begin position="1301"/>
        <end position="1354"/>
    </location>
</feature>
<feature type="compositionally biased region" description="Basic and acidic residues" evidence="6">
    <location>
        <begin position="1466"/>
        <end position="1493"/>
    </location>
</feature>
<dbReference type="PANTHER" id="PTHR46896:SF3">
    <property type="entry name" value="FI06413P-RELATED"/>
    <property type="match status" value="1"/>
</dbReference>
<feature type="compositionally biased region" description="Polar residues" evidence="6">
    <location>
        <begin position="384"/>
        <end position="396"/>
    </location>
</feature>
<feature type="region of interest" description="Disordered" evidence="6">
    <location>
        <begin position="621"/>
        <end position="656"/>
    </location>
</feature>
<dbReference type="InterPro" id="IPR038765">
    <property type="entry name" value="Papain-like_cys_pep_sf"/>
</dbReference>
<feature type="compositionally biased region" description="Low complexity" evidence="6">
    <location>
        <begin position="1321"/>
        <end position="1330"/>
    </location>
</feature>
<dbReference type="Pfam" id="PF02902">
    <property type="entry name" value="Peptidase_C48"/>
    <property type="match status" value="1"/>
</dbReference>
<feature type="region of interest" description="Disordered" evidence="6">
    <location>
        <begin position="811"/>
        <end position="927"/>
    </location>
</feature>
<evidence type="ECO:0000256" key="4">
    <source>
        <dbReference type="ARBA" id="ARBA00022786"/>
    </source>
</evidence>
<feature type="region of interest" description="Disordered" evidence="6">
    <location>
        <begin position="288"/>
        <end position="313"/>
    </location>
</feature>
<evidence type="ECO:0000313" key="8">
    <source>
        <dbReference type="EMBL" id="KAL2062606.1"/>
    </source>
</evidence>
<keyword evidence="4" id="KW-0833">Ubl conjugation pathway</keyword>
<dbReference type="PROSITE" id="PS50600">
    <property type="entry name" value="ULP_PROTEASE"/>
    <property type="match status" value="1"/>
</dbReference>
<sequence length="1720" mass="191339">MHALQDTPDPDFESEIRKTIIYDEIEPTPLTNLYDIPPYPDPLHEIEEAEHPAAQLTPEPDMDAALKQQQHILNGMAIYEMAVNEHKEKTEADKLMDTIAKLEKCNEFVVQRMDISLEGEVLGARLQEGTNRKRAQTINFEYLNYHNRLLDLSNTQALEDLRTTRCRSEEIDTEVCARTRALQFLGDTATRLKEGHFGDDMSERSSGTKRRTRSSAPLKSDSPADHLKSTNTSATLEEVVGKPADNDEIVPIRGSSKRIPPDQGPKVVEEETKELEPAVSLETVLNALPTPNAHDQKAATASSEPSKRKPWPARDRYLDLGKSVFADYGPLASVQAPPKRADKEMPKPFPGGMKPMNRLGESPKQNPNPNSNFQRPALPKIFDLTSNGSHGRQYNENPAKRQRVDDGSSASPIDLEEDESPLQSRQIGPTSNKSGHSRTLQSHGTSAGVEARVSSSQEFRNVQHSMKPPSSRNRNGKPPVINGSHRFNRNVVGQYVGEDESDLISDDGSSTKNGTAGKSSKKTELQISGYQGSANRPPSRQLANGTNRLSARPRAETAKVSPHFGANGSRAEDSHEYLSQDDRDELSMGSPGDMEHANTARKLLKANHIANRVSPKSRKVHIDMEESSEDEFSKTGDIPPGKYVSSKSSSGQNRGDESYPVFQLLSEKVHWLLPDEPSPWSLELNTRERFLAVYNNSEQQVIGFPSREIEKIECDETGNKIVLHKSRTQTAARATKIYIEMHTHDDTLQLMESLKALDSTLVKMLKPRGHLKKVFITVAQQDIPPPKLRQEEPEDLRLIKSNAERKFADQCAAAQSSKQATTGTSGLSQQNGTLQRGTQAKGLAREMRRGSQSSEVLEVDDNRRTSNATALQPGDFYGASGDSRSSGGDHGTRSSKRFTSHEEVVPVSRQSQRQRMRSPSPEPERWTLQNPNWVEQENWEISVIYPPDGKDKASVDMQDIHRLDEGEFLNDNLVVFYLRWLEDHLVKNNPELASRIYFTNTFFYERLTKHGKGKSGGINYEAVQRWTSKIDLLKYDYIVVPINETVHWYVAIICNAPKLLKQPSSEEETSQDIENEDLEDKLGNVEVEAQPISSRLKTPAKSQSDVVVPTLEEMTLEDIANESPDLDVSGINPDATKAADARNTLQVVNLDSPTAVVSDVTEQRPLQSKKGKRKSLPTTRKYNPDDPRIITLDSLGLSHSPTCTNLRKYLIQEIKAKKNIEIKDPGPLGTTAKHIPQQNNHCDCGVFLLTYIEEFLSRPDEFICDILQRNDQDFTKWRSASDMRTHIRNLLFNLQREQVREAESSRREKAKSKQAVKAGDKSVSAASSKPASREASESITGSASPGKVQPTPDTNELYLEKSQKRQEVLLDPPELPQHFSVAAPSKGGPLKSNANEPDDREAQSTFNHALGLAESGLREAKSPEARASESQPITIDDSQDLDQEPQHAAAPASGRKDRKRKPSRPPPEDSRDSKLPRLKKSIEIPESPNRESAGKGSRITKSSGEIVLNHHPLPYSSQGEDQDEHQSVRLPNRPTSNGNGRRRRTKNTDTFGHEHNAPESNGLGASDIDASQNDVQLVEVRQTSLQDRSIASREEYDDEDEMLMSNTPPRRGPPPPDAPLLSSSPGDNFSVPEVAAKEQLQDSPVRFSPRNAKRRSSAAVVIESSSTKRRRSFIDLSIGSPNAKQRPSRVDPELRDVSDLAILGINAPPRAHNRSSFGSR</sequence>
<feature type="domain" description="Ubiquitin-like protease family profile" evidence="7">
    <location>
        <begin position="953"/>
        <end position="1255"/>
    </location>
</feature>
<comment type="caution">
    <text evidence="8">The sequence shown here is derived from an EMBL/GenBank/DDBJ whole genome shotgun (WGS) entry which is preliminary data.</text>
</comment>
<dbReference type="InterPro" id="IPR003653">
    <property type="entry name" value="Peptidase_C48_C"/>
</dbReference>
<feature type="region of interest" description="Disordered" evidence="6">
    <location>
        <begin position="331"/>
        <end position="595"/>
    </location>
</feature>
<dbReference type="Gene3D" id="3.40.395.10">
    <property type="entry name" value="Adenoviral Proteinase, Chain A"/>
    <property type="match status" value="1"/>
</dbReference>
<reference evidence="8 9" key="1">
    <citation type="journal article" date="2024" name="Commun. Biol.">
        <title>Comparative genomic analysis of thermophilic fungi reveals convergent evolutionary adaptations and gene losses.</title>
        <authorList>
            <person name="Steindorff A.S."/>
            <person name="Aguilar-Pontes M.V."/>
            <person name="Robinson A.J."/>
            <person name="Andreopoulos B."/>
            <person name="LaButti K."/>
            <person name="Kuo A."/>
            <person name="Mondo S."/>
            <person name="Riley R."/>
            <person name="Otillar R."/>
            <person name="Haridas S."/>
            <person name="Lipzen A."/>
            <person name="Grimwood J."/>
            <person name="Schmutz J."/>
            <person name="Clum A."/>
            <person name="Reid I.D."/>
            <person name="Moisan M.C."/>
            <person name="Butler G."/>
            <person name="Nguyen T.T.M."/>
            <person name="Dewar K."/>
            <person name="Conant G."/>
            <person name="Drula E."/>
            <person name="Henrissat B."/>
            <person name="Hansel C."/>
            <person name="Singer S."/>
            <person name="Hutchinson M.I."/>
            <person name="de Vries R.P."/>
            <person name="Natvig D.O."/>
            <person name="Powell A.J."/>
            <person name="Tsang A."/>
            <person name="Grigoriev I.V."/>
        </authorList>
    </citation>
    <scope>NUCLEOTIDE SEQUENCE [LARGE SCALE GENOMIC DNA]</scope>
    <source>
        <strain evidence="8 9">CBS 494.80</strain>
    </source>
</reference>